<accession>A0AAV3Y6R9</accession>
<organism evidence="6 7">
    <name type="scientific">Plakobranchus ocellatus</name>
    <dbReference type="NCBI Taxonomy" id="259542"/>
    <lineage>
        <taxon>Eukaryota</taxon>
        <taxon>Metazoa</taxon>
        <taxon>Spiralia</taxon>
        <taxon>Lophotrochozoa</taxon>
        <taxon>Mollusca</taxon>
        <taxon>Gastropoda</taxon>
        <taxon>Heterobranchia</taxon>
        <taxon>Euthyneura</taxon>
        <taxon>Panpulmonata</taxon>
        <taxon>Sacoglossa</taxon>
        <taxon>Placobranchoidea</taxon>
        <taxon>Plakobranchidae</taxon>
        <taxon>Plakobranchus</taxon>
    </lineage>
</organism>
<dbReference type="GO" id="GO:0005525">
    <property type="term" value="F:GTP binding"/>
    <property type="evidence" value="ECO:0007669"/>
    <property type="project" value="UniProtKB-KW"/>
</dbReference>
<keyword evidence="4" id="KW-0472">Membrane</keyword>
<evidence type="ECO:0000256" key="4">
    <source>
        <dbReference type="SAM" id="Phobius"/>
    </source>
</evidence>
<dbReference type="Pfam" id="PF04548">
    <property type="entry name" value="AIG1"/>
    <property type="match status" value="1"/>
</dbReference>
<evidence type="ECO:0000259" key="5">
    <source>
        <dbReference type="PROSITE" id="PS51720"/>
    </source>
</evidence>
<dbReference type="PROSITE" id="PS51720">
    <property type="entry name" value="G_AIG1"/>
    <property type="match status" value="1"/>
</dbReference>
<gene>
    <name evidence="6" type="ORF">PoB_000500200</name>
</gene>
<evidence type="ECO:0000256" key="1">
    <source>
        <dbReference type="ARBA" id="ARBA00008535"/>
    </source>
</evidence>
<keyword evidence="2" id="KW-0547">Nucleotide-binding</keyword>
<dbReference type="InterPro" id="IPR027417">
    <property type="entry name" value="P-loop_NTPase"/>
</dbReference>
<comment type="similarity">
    <text evidence="1">Belongs to the TRAFAC class TrmE-Era-EngA-EngB-Septin-like GTPase superfamily. AIG1/Toc34/Toc159-like paraseptin GTPase family. IAN subfamily.</text>
</comment>
<feature type="transmembrane region" description="Helical" evidence="4">
    <location>
        <begin position="378"/>
        <end position="395"/>
    </location>
</feature>
<keyword evidence="4" id="KW-1133">Transmembrane helix</keyword>
<evidence type="ECO:0000256" key="2">
    <source>
        <dbReference type="ARBA" id="ARBA00022741"/>
    </source>
</evidence>
<evidence type="ECO:0000313" key="6">
    <source>
        <dbReference type="EMBL" id="GFN78496.1"/>
    </source>
</evidence>
<protein>
    <submittedName>
        <fullName evidence="6">Immune-associated nucleotide-binding protein 10</fullName>
    </submittedName>
</protein>
<dbReference type="EMBL" id="BLXT01000588">
    <property type="protein sequence ID" value="GFN78496.1"/>
    <property type="molecule type" value="Genomic_DNA"/>
</dbReference>
<dbReference type="PANTHER" id="PTHR10903">
    <property type="entry name" value="GTPASE, IMAP FAMILY MEMBER-RELATED"/>
    <property type="match status" value="1"/>
</dbReference>
<name>A0AAV3Y6R9_9GAST</name>
<reference evidence="6 7" key="1">
    <citation type="journal article" date="2021" name="Elife">
        <title>Chloroplast acquisition without the gene transfer in kleptoplastic sea slugs, Plakobranchus ocellatus.</title>
        <authorList>
            <person name="Maeda T."/>
            <person name="Takahashi S."/>
            <person name="Yoshida T."/>
            <person name="Shimamura S."/>
            <person name="Takaki Y."/>
            <person name="Nagai Y."/>
            <person name="Toyoda A."/>
            <person name="Suzuki Y."/>
            <person name="Arimoto A."/>
            <person name="Ishii H."/>
            <person name="Satoh N."/>
            <person name="Nishiyama T."/>
            <person name="Hasebe M."/>
            <person name="Maruyama T."/>
            <person name="Minagawa J."/>
            <person name="Obokata J."/>
            <person name="Shigenobu S."/>
        </authorList>
    </citation>
    <scope>NUCLEOTIDE SEQUENCE [LARGE SCALE GENOMIC DNA]</scope>
</reference>
<dbReference type="Proteomes" id="UP000735302">
    <property type="component" value="Unassembled WGS sequence"/>
</dbReference>
<dbReference type="PANTHER" id="PTHR10903:SF184">
    <property type="entry name" value="GTP-BINDING PROTEIN A"/>
    <property type="match status" value="1"/>
</dbReference>
<feature type="transmembrane region" description="Helical" evidence="4">
    <location>
        <begin position="332"/>
        <end position="349"/>
    </location>
</feature>
<sequence>MDRNRDVVFFLMGFEGSRVVELANFIVGDPIFPYTPNTVAPILGVHYWIWNGRRVAVINSPDIGSSSLRAINCQNFVAAAERFLQETPQSLHVFLLAVRYNLRISDENMEMVQFLRGVFGENVLVDFTFIVMMGGEDFERDHNDTGQPALEAWIHMQPCGNLRQLVEETDRPVQLFGDRSRFENGVRYQIQQLIAATGRLSDANGGGGYTRHVFERAGRSRQREVVLCRRETVEREINNEVSRMLVQLDGIRRQLEPTEQLDRMRTLRRETEDLIDRTRREDNNTQILSRALHQAELAKRSVNDAICVCNNFIQIDHRIAAEERRMTRLHRLVQFIFLSLLMLSMSNVYPSLSGLVLSTLMCPLCAIMILWPNVPLHLLIRLSVIFVFICFVCSFF</sequence>
<dbReference type="Gene3D" id="3.40.50.300">
    <property type="entry name" value="P-loop containing nucleotide triphosphate hydrolases"/>
    <property type="match status" value="1"/>
</dbReference>
<dbReference type="InterPro" id="IPR006703">
    <property type="entry name" value="G_AIG1"/>
</dbReference>
<feature type="domain" description="AIG1-type G" evidence="5">
    <location>
        <begin position="4"/>
        <end position="218"/>
    </location>
</feature>
<proteinExistence type="inferred from homology"/>
<keyword evidence="3" id="KW-0342">GTP-binding</keyword>
<keyword evidence="4" id="KW-0812">Transmembrane</keyword>
<keyword evidence="7" id="KW-1185">Reference proteome</keyword>
<comment type="caution">
    <text evidence="6">The sequence shown here is derived from an EMBL/GenBank/DDBJ whole genome shotgun (WGS) entry which is preliminary data.</text>
</comment>
<evidence type="ECO:0000256" key="3">
    <source>
        <dbReference type="ARBA" id="ARBA00023134"/>
    </source>
</evidence>
<dbReference type="InterPro" id="IPR045058">
    <property type="entry name" value="GIMA/IAN/Toc"/>
</dbReference>
<dbReference type="AlphaFoldDB" id="A0AAV3Y6R9"/>
<evidence type="ECO:0000313" key="7">
    <source>
        <dbReference type="Proteomes" id="UP000735302"/>
    </source>
</evidence>